<dbReference type="EMBL" id="HACG01019238">
    <property type="protein sequence ID" value="CEK66103.1"/>
    <property type="molecule type" value="Transcribed_RNA"/>
</dbReference>
<gene>
    <name evidence="1" type="primary">ORF57316</name>
</gene>
<accession>A0A0B6ZC75</accession>
<evidence type="ECO:0000313" key="1">
    <source>
        <dbReference type="EMBL" id="CEK66103.1"/>
    </source>
</evidence>
<dbReference type="AlphaFoldDB" id="A0A0B6ZC75"/>
<protein>
    <submittedName>
        <fullName evidence="1">Uncharacterized protein</fullName>
    </submittedName>
</protein>
<feature type="non-terminal residue" evidence="1">
    <location>
        <position position="1"/>
    </location>
</feature>
<sequence>VKSCLQPSLGYLCTLDPFGYSDQQLDIFFMILGVMIGQLWETEVGENQLKLIFALQRTCQACIEEFKLQNMITDRVKEFLESPMGRFRHSISNLYTLIGYLVSLPASLTRRLLGVSDEKICDMSSYSTLWLAFITESLRRASSAKSEIHRDENTTLSLFNMLLHGQADKASKLEFLVGEQPDLCLGHINWMLASNKRRDVDVFVIPEYDPKKDVKAPQIAVQHSSMVDTAMEIWAQAQCKVNAVQNHTEEEIANAKKVVQEWITEIQENTGFTLKGDEPSEIGTSIASEKSVEVPPCSEASRSFHENTTINLVQEEVKRKAEKFDSTAINSSIIDTSAKLLSQLSRHTYPPLSTLPGCLGFLHHYLSNNLRHEQMDAAGGMPPQHWIDGVKKTVGQVFKEIAEYQNKCEKSYSALEEMGTKIIILNLIKIVKIMKGKMSKRVIMIVVMRTQS</sequence>
<name>A0A0B6ZC75_9EUPU</name>
<proteinExistence type="predicted"/>
<reference evidence="1" key="1">
    <citation type="submission" date="2014-12" db="EMBL/GenBank/DDBJ databases">
        <title>Insight into the proteome of Arion vulgaris.</title>
        <authorList>
            <person name="Aradska J."/>
            <person name="Bulat T."/>
            <person name="Smidak R."/>
            <person name="Sarate P."/>
            <person name="Gangsoo J."/>
            <person name="Sialana F."/>
            <person name="Bilban M."/>
            <person name="Lubec G."/>
        </authorList>
    </citation>
    <scope>NUCLEOTIDE SEQUENCE</scope>
    <source>
        <tissue evidence="1">Skin</tissue>
    </source>
</reference>
<organism evidence="1">
    <name type="scientific">Arion vulgaris</name>
    <dbReference type="NCBI Taxonomy" id="1028688"/>
    <lineage>
        <taxon>Eukaryota</taxon>
        <taxon>Metazoa</taxon>
        <taxon>Spiralia</taxon>
        <taxon>Lophotrochozoa</taxon>
        <taxon>Mollusca</taxon>
        <taxon>Gastropoda</taxon>
        <taxon>Heterobranchia</taxon>
        <taxon>Euthyneura</taxon>
        <taxon>Panpulmonata</taxon>
        <taxon>Eupulmonata</taxon>
        <taxon>Stylommatophora</taxon>
        <taxon>Helicina</taxon>
        <taxon>Arionoidea</taxon>
        <taxon>Arionidae</taxon>
        <taxon>Arion</taxon>
    </lineage>
</organism>